<organism evidence="3 4">
    <name type="scientific">Rhodocollybia butyracea</name>
    <dbReference type="NCBI Taxonomy" id="206335"/>
    <lineage>
        <taxon>Eukaryota</taxon>
        <taxon>Fungi</taxon>
        <taxon>Dikarya</taxon>
        <taxon>Basidiomycota</taxon>
        <taxon>Agaricomycotina</taxon>
        <taxon>Agaricomycetes</taxon>
        <taxon>Agaricomycetidae</taxon>
        <taxon>Agaricales</taxon>
        <taxon>Marasmiineae</taxon>
        <taxon>Omphalotaceae</taxon>
        <taxon>Rhodocollybia</taxon>
    </lineage>
</organism>
<feature type="signal peptide" evidence="2">
    <location>
        <begin position="1"/>
        <end position="19"/>
    </location>
</feature>
<gene>
    <name evidence="3" type="ORF">BDP27DRAFT_1322025</name>
</gene>
<proteinExistence type="predicted"/>
<evidence type="ECO:0008006" key="5">
    <source>
        <dbReference type="Google" id="ProtNLM"/>
    </source>
</evidence>
<name>A0A9P5UAZ8_9AGAR</name>
<dbReference type="Proteomes" id="UP000772434">
    <property type="component" value="Unassembled WGS sequence"/>
</dbReference>
<keyword evidence="2" id="KW-0732">Signal</keyword>
<evidence type="ECO:0000313" key="3">
    <source>
        <dbReference type="EMBL" id="KAF9071598.1"/>
    </source>
</evidence>
<dbReference type="AlphaFoldDB" id="A0A9P5UAZ8"/>
<evidence type="ECO:0000256" key="1">
    <source>
        <dbReference type="SAM" id="Phobius"/>
    </source>
</evidence>
<feature type="chain" id="PRO_5040294410" description="Peptidase M50 domain-containing protein" evidence="2">
    <location>
        <begin position="20"/>
        <end position="99"/>
    </location>
</feature>
<reference evidence="3" key="1">
    <citation type="submission" date="2020-11" db="EMBL/GenBank/DDBJ databases">
        <authorList>
            <consortium name="DOE Joint Genome Institute"/>
            <person name="Ahrendt S."/>
            <person name="Riley R."/>
            <person name="Andreopoulos W."/>
            <person name="Labutti K."/>
            <person name="Pangilinan J."/>
            <person name="Ruiz-Duenas F.J."/>
            <person name="Barrasa J.M."/>
            <person name="Sanchez-Garcia M."/>
            <person name="Camarero S."/>
            <person name="Miyauchi S."/>
            <person name="Serrano A."/>
            <person name="Linde D."/>
            <person name="Babiker R."/>
            <person name="Drula E."/>
            <person name="Ayuso-Fernandez I."/>
            <person name="Pacheco R."/>
            <person name="Padilla G."/>
            <person name="Ferreira P."/>
            <person name="Barriuso J."/>
            <person name="Kellner H."/>
            <person name="Castanera R."/>
            <person name="Alfaro M."/>
            <person name="Ramirez L."/>
            <person name="Pisabarro A.G."/>
            <person name="Kuo A."/>
            <person name="Tritt A."/>
            <person name="Lipzen A."/>
            <person name="He G."/>
            <person name="Yan M."/>
            <person name="Ng V."/>
            <person name="Cullen D."/>
            <person name="Martin F."/>
            <person name="Rosso M.-N."/>
            <person name="Henrissat B."/>
            <person name="Hibbett D."/>
            <person name="Martinez A.T."/>
            <person name="Grigoriev I.V."/>
        </authorList>
    </citation>
    <scope>NUCLEOTIDE SEQUENCE</scope>
    <source>
        <strain evidence="3">AH 40177</strain>
    </source>
</reference>
<keyword evidence="4" id="KW-1185">Reference proteome</keyword>
<evidence type="ECO:0000256" key="2">
    <source>
        <dbReference type="SAM" id="SignalP"/>
    </source>
</evidence>
<protein>
    <recommendedName>
        <fullName evidence="5">Peptidase M50 domain-containing protein</fullName>
    </recommendedName>
</protein>
<dbReference type="EMBL" id="JADNRY010000031">
    <property type="protein sequence ID" value="KAF9071598.1"/>
    <property type="molecule type" value="Genomic_DNA"/>
</dbReference>
<accession>A0A9P5UAZ8</accession>
<evidence type="ECO:0000313" key="4">
    <source>
        <dbReference type="Proteomes" id="UP000772434"/>
    </source>
</evidence>
<keyword evidence="1" id="KW-0812">Transmembrane</keyword>
<feature type="transmembrane region" description="Helical" evidence="1">
    <location>
        <begin position="79"/>
        <end position="97"/>
    </location>
</feature>
<sequence length="99" mass="10946">MATLSLFFFNLLPLPLLDGAQFLTALLDYLRPSSPPIAASSEIISAAESGMSLSSHRQTRWGSQSMTSTASFKRRFERLMQIVTFGMIGIYGVLMVVRI</sequence>
<comment type="caution">
    <text evidence="3">The sequence shown here is derived from an EMBL/GenBank/DDBJ whole genome shotgun (WGS) entry which is preliminary data.</text>
</comment>
<keyword evidence="1" id="KW-0472">Membrane</keyword>
<keyword evidence="1" id="KW-1133">Transmembrane helix</keyword>